<dbReference type="EMBL" id="BMMZ01000019">
    <property type="protein sequence ID" value="GGL82854.1"/>
    <property type="molecule type" value="Genomic_DNA"/>
</dbReference>
<proteinExistence type="predicted"/>
<reference evidence="2" key="2">
    <citation type="submission" date="2020-09" db="EMBL/GenBank/DDBJ databases">
        <authorList>
            <person name="Sun Q."/>
            <person name="Zhou Y."/>
        </authorList>
    </citation>
    <scope>NUCLEOTIDE SEQUENCE</scope>
    <source>
        <strain evidence="2">CGMCC 4.7306</strain>
    </source>
</reference>
<protein>
    <submittedName>
        <fullName evidence="2">Lipase</fullName>
    </submittedName>
</protein>
<keyword evidence="3" id="KW-1185">Reference proteome</keyword>
<dbReference type="AlphaFoldDB" id="A0A917W8F1"/>
<comment type="caution">
    <text evidence="2">The sequence shown here is derived from an EMBL/GenBank/DDBJ whole genome shotgun (WGS) entry which is preliminary data.</text>
</comment>
<dbReference type="RefSeq" id="WP_188898353.1">
    <property type="nucleotide sequence ID" value="NZ_BMMZ01000019.1"/>
</dbReference>
<evidence type="ECO:0000313" key="3">
    <source>
        <dbReference type="Proteomes" id="UP000613840"/>
    </source>
</evidence>
<dbReference type="Proteomes" id="UP000613840">
    <property type="component" value="Unassembled WGS sequence"/>
</dbReference>
<dbReference type="InterPro" id="IPR050266">
    <property type="entry name" value="AB_hydrolase_sf"/>
</dbReference>
<dbReference type="Pfam" id="PF12697">
    <property type="entry name" value="Abhydrolase_6"/>
    <property type="match status" value="1"/>
</dbReference>
<dbReference type="Gene3D" id="3.40.50.1820">
    <property type="entry name" value="alpha/beta hydrolase"/>
    <property type="match status" value="1"/>
</dbReference>
<organism evidence="2 3">
    <name type="scientific">Microlunatus endophyticus</name>
    <dbReference type="NCBI Taxonomy" id="1716077"/>
    <lineage>
        <taxon>Bacteria</taxon>
        <taxon>Bacillati</taxon>
        <taxon>Actinomycetota</taxon>
        <taxon>Actinomycetes</taxon>
        <taxon>Propionibacteriales</taxon>
        <taxon>Propionibacteriaceae</taxon>
        <taxon>Microlunatus</taxon>
    </lineage>
</organism>
<dbReference type="GO" id="GO:0003824">
    <property type="term" value="F:catalytic activity"/>
    <property type="evidence" value="ECO:0007669"/>
    <property type="project" value="UniProtKB-ARBA"/>
</dbReference>
<reference evidence="2" key="1">
    <citation type="journal article" date="2014" name="Int. J. Syst. Evol. Microbiol.">
        <title>Complete genome sequence of Corynebacterium casei LMG S-19264T (=DSM 44701T), isolated from a smear-ripened cheese.</title>
        <authorList>
            <consortium name="US DOE Joint Genome Institute (JGI-PGF)"/>
            <person name="Walter F."/>
            <person name="Albersmeier A."/>
            <person name="Kalinowski J."/>
            <person name="Ruckert C."/>
        </authorList>
    </citation>
    <scope>NUCLEOTIDE SEQUENCE</scope>
    <source>
        <strain evidence="2">CGMCC 4.7306</strain>
    </source>
</reference>
<sequence length="379" mass="40895">MSRREGIGLAAGVAALALGGVAAGFRLERELIGKRLRPAIGGADAEPFFALRSEGREVETIDGVKLHVEVDEPDDQEDADGSRPTLVFLHGYALSLDCWYFQRRDLRGKYRMIFYDHRSHGRSGRSSASLSRISQLGADLTQILREVAGPGPVILIGHSMGGMTVMELARQHPEWFGATGPIDGVGPIIGVGLVCTSSDDLLDRHPVRGLPGRLLARAAVPAMAALNRIPTVVEQTRQAGSDLAWLLTGLMTFPSPVPPAYVKFVGEMLAQTPLDVIADFYPAFADLDESEALRVINQLPTAVVGAKQDLVTPFRHTELMIEELPNADVLILDPCGHMAMIEYHERVTRVLANLVTRATGGDGGDRVQAMEASRGLPPS</sequence>
<dbReference type="SUPFAM" id="SSF53474">
    <property type="entry name" value="alpha/beta-Hydrolases"/>
    <property type="match status" value="1"/>
</dbReference>
<name>A0A917W8F1_9ACTN</name>
<dbReference type="PANTHER" id="PTHR43798">
    <property type="entry name" value="MONOACYLGLYCEROL LIPASE"/>
    <property type="match status" value="1"/>
</dbReference>
<dbReference type="InterPro" id="IPR029058">
    <property type="entry name" value="AB_hydrolase_fold"/>
</dbReference>
<evidence type="ECO:0000259" key="1">
    <source>
        <dbReference type="Pfam" id="PF12697"/>
    </source>
</evidence>
<gene>
    <name evidence="2" type="ORF">GCM10011575_46420</name>
</gene>
<feature type="domain" description="AB hydrolase-1" evidence="1">
    <location>
        <begin position="86"/>
        <end position="348"/>
    </location>
</feature>
<evidence type="ECO:0000313" key="2">
    <source>
        <dbReference type="EMBL" id="GGL82854.1"/>
    </source>
</evidence>
<dbReference type="InterPro" id="IPR000073">
    <property type="entry name" value="AB_hydrolase_1"/>
</dbReference>
<accession>A0A917W8F1</accession>